<proteinExistence type="predicted"/>
<feature type="repeat" description="TPR" evidence="3">
    <location>
        <begin position="984"/>
        <end position="1017"/>
    </location>
</feature>
<dbReference type="Pfam" id="PF18833">
    <property type="entry name" value="TPR_22"/>
    <property type="match status" value="1"/>
</dbReference>
<dbReference type="PROSITE" id="PS50005">
    <property type="entry name" value="TPR"/>
    <property type="match status" value="3"/>
</dbReference>
<dbReference type="Gene3D" id="1.25.40.10">
    <property type="entry name" value="Tetratricopeptide repeat domain"/>
    <property type="match status" value="4"/>
</dbReference>
<dbReference type="InParanoid" id="G8ZZ40"/>
<dbReference type="STRING" id="1076872.G8ZZ40"/>
<evidence type="ECO:0000256" key="3">
    <source>
        <dbReference type="PROSITE-ProRule" id="PRU00339"/>
    </source>
</evidence>
<dbReference type="EMBL" id="HE616749">
    <property type="protein sequence ID" value="CCE93884.1"/>
    <property type="molecule type" value="Genomic_DNA"/>
</dbReference>
<dbReference type="GO" id="GO:0070478">
    <property type="term" value="P:nuclear-transcribed mRNA catabolic process, 3'-5' exonucleolytic nonsense-mediated decay"/>
    <property type="evidence" value="ECO:0007669"/>
    <property type="project" value="EnsemblFungi"/>
</dbReference>
<dbReference type="GeneID" id="11505355"/>
<sequence length="1397" mass="158735">MSTVKELLKEAKTELAREDYEEAVSISKKVLNLDQSNYFAQVFLGKSYSCIEGKSKDSVEHYKAAIELAPDNLLAWKGLIQFLNSPNIVPDVVSYDEYFDLSSEYARLLLEQEQSQVELIHNIRTFIKKVPGSKESFLWHMIPGSPTAERLGRHLITPQEALRKLISILDANQKVHISKIVSRERLKLSAQDPEYQMKMNSLAWDVYKDSRIEFLYNQLVNITDDDDLRAELESEWLEYRILVLKSMPKELKSSYFIDVKRMVEDMVLVDHRSPLAWKLFFEWQDYSDLDNMDQQLILKFFKKFPIEPLAIILYAWLSSIFSKYDMKKLNITPNQSIEHEDARDLADFDEGEKNALNEMMEKENEVAGLLEEEVVDALLENISKAQNSILANRVVSQYYVYSREYEAALPYVKTGISVIAYKIRDLGGRFVNSKKQFTLSLAILYTYIDAPKNHNAAMSLFEKVLTDDPENTHAKLGKGLIFVEREEWANANALLNEVALEFPNNMEVMSELGWNEAQLGNLEHALSIFKSVLENIEGTDLRAVEFRALNIWRQAKVHIMIEQREPTKDHDNVRYAFKQLVSSIKILDTFSASYSTLGDIYSIFFSDKARAFKCYYKAFELDAGDIVAAKYMSENYADLSNWQAASTVAKRLLGSEKAKRKSKEVNWAYRVVGIFYLETQEEASSIEWFQSALRIDPKDVESWVGLGQAYYACGRIEASMKVFERALELDSEHQHCRYLKAQSLAALGQFVDSIQVLRDIAAVAPSEEIYQVALASALVSYALDLYSQGLLKKAMSVAENVIEVLQYATTELGCHAQNLWLALMRSLNLYVLVASEVDRLPIESLVSICNSAKISDFTKELDDQDEVTLDNLLSGNDDSNISIACKFLILSAKYAVSTAAFDQLPRTARSSLWYNVGSAELTAYNISKQMNYRDAAITSYKKSIQYQSNTPESWIGLGIATMDVNYRVAQHCFIKASALAPKELDVWFNLAMLALKNNDVEFAREVLKRSQSLSPQSSSPWLGIALINEREGDLVESYKMFGHAFVLSNGRSKAAQLLYAKSVLQHRIGNSTDERDLEVVEELTAAAYGLDQYFKENPDDDFALQCALLIFERLRIFSKAQDAALKLAESLEAKFERAQDEKALFNYAVIKSQTARIQLGFGNYTAAIDDANVSQSVLTEFDDDERSTVTLSNHVSLALAYFFSGDFDETLQHLQELLKLSKISRHLIILIAKILYEVGSDDAKDIALEELMEYVGVNGADLPVSLTIAAISILENRKGDLNTILAEFTELPLSDLIADKHRDVPYLIEQIKNRLEIQTDAKSTWQRACFLFMNDHKAWLSVDQKIEQRISADGQNKVTAQQLSESYCAQRDLRTIQRSLFLCPTNLTALQSLRQCF</sequence>
<dbReference type="PANTHER" id="PTHR15704">
    <property type="entry name" value="SUPERKILLER 3 PROTEIN-RELATED"/>
    <property type="match status" value="1"/>
</dbReference>
<dbReference type="InterPro" id="IPR039226">
    <property type="entry name" value="Ski3/TTC37"/>
</dbReference>
<keyword evidence="5" id="KW-1185">Reference proteome</keyword>
<evidence type="ECO:0000313" key="4">
    <source>
        <dbReference type="EMBL" id="CCE93884.1"/>
    </source>
</evidence>
<feature type="repeat" description="TPR" evidence="3">
    <location>
        <begin position="666"/>
        <end position="699"/>
    </location>
</feature>
<dbReference type="InterPro" id="IPR040962">
    <property type="entry name" value="TPR_22"/>
</dbReference>
<name>G8ZZ40_TORDE</name>
<dbReference type="FunCoup" id="G8ZZ40">
    <property type="interactions" value="565"/>
</dbReference>
<organism evidence="4 5">
    <name type="scientific">Torulaspora delbrueckii</name>
    <name type="common">Yeast</name>
    <name type="synonym">Candida colliculosa</name>
    <dbReference type="NCBI Taxonomy" id="4950"/>
    <lineage>
        <taxon>Eukaryota</taxon>
        <taxon>Fungi</taxon>
        <taxon>Dikarya</taxon>
        <taxon>Ascomycota</taxon>
        <taxon>Saccharomycotina</taxon>
        <taxon>Saccharomycetes</taxon>
        <taxon>Saccharomycetales</taxon>
        <taxon>Saccharomycetaceae</taxon>
        <taxon>Torulaspora</taxon>
    </lineage>
</organism>
<dbReference type="OrthoDB" id="421075at2759"/>
<reference evidence="4 5" key="1">
    <citation type="journal article" date="2011" name="Proc. Natl. Acad. Sci. U.S.A.">
        <title>Evolutionary erosion of yeast sex chromosomes by mating-type switching accidents.</title>
        <authorList>
            <person name="Gordon J.L."/>
            <person name="Armisen D."/>
            <person name="Proux-Wera E."/>
            <person name="Oheigeartaigh S.S."/>
            <person name="Byrne K.P."/>
            <person name="Wolfe K.H."/>
        </authorList>
    </citation>
    <scope>NUCLEOTIDE SEQUENCE [LARGE SCALE GENOMIC DNA]</scope>
    <source>
        <strain evidence="5">ATCC 10662 / CBS 1146 / NBRC 0425 / NCYC 2629 / NRRL Y-866</strain>
    </source>
</reference>
<dbReference type="SMART" id="SM00028">
    <property type="entry name" value="TPR"/>
    <property type="match status" value="8"/>
</dbReference>
<keyword evidence="1" id="KW-0677">Repeat</keyword>
<dbReference type="InterPro" id="IPR011990">
    <property type="entry name" value="TPR-like_helical_dom_sf"/>
</dbReference>
<protein>
    <recommendedName>
        <fullName evidence="6">Superkiller protein 3</fullName>
    </recommendedName>
</protein>
<evidence type="ECO:0000313" key="5">
    <source>
        <dbReference type="Proteomes" id="UP000005627"/>
    </source>
</evidence>
<dbReference type="Pfam" id="PF13432">
    <property type="entry name" value="TPR_16"/>
    <property type="match status" value="1"/>
</dbReference>
<dbReference type="HOGENOM" id="CLU_001688_0_0_1"/>
<dbReference type="SUPFAM" id="SSF48452">
    <property type="entry name" value="TPR-like"/>
    <property type="match status" value="3"/>
</dbReference>
<evidence type="ECO:0000256" key="2">
    <source>
        <dbReference type="ARBA" id="ARBA00022803"/>
    </source>
</evidence>
<dbReference type="InterPro" id="IPR019734">
    <property type="entry name" value="TPR_rpt"/>
</dbReference>
<dbReference type="Proteomes" id="UP000005627">
    <property type="component" value="Chromosome 8"/>
</dbReference>
<dbReference type="RefSeq" id="XP_003683095.1">
    <property type="nucleotide sequence ID" value="XM_003683047.1"/>
</dbReference>
<gene>
    <name evidence="4" type="primary">TDEL0H00250</name>
    <name evidence="4" type="ORF">TDEL_0H00250</name>
</gene>
<dbReference type="KEGG" id="tdl:TDEL_0H00250"/>
<dbReference type="PANTHER" id="PTHR15704:SF7">
    <property type="entry name" value="SUPERKILLER COMPLEX PROTEIN 3"/>
    <property type="match status" value="1"/>
</dbReference>
<dbReference type="Pfam" id="PF12895">
    <property type="entry name" value="ANAPC3"/>
    <property type="match status" value="1"/>
</dbReference>
<dbReference type="GO" id="GO:0055087">
    <property type="term" value="C:Ski complex"/>
    <property type="evidence" value="ECO:0007669"/>
    <property type="project" value="EnsemblFungi"/>
</dbReference>
<dbReference type="GO" id="GO:0070481">
    <property type="term" value="P:nuclear-transcribed mRNA catabolic process, non-stop decay"/>
    <property type="evidence" value="ECO:0007669"/>
    <property type="project" value="EnsemblFungi"/>
</dbReference>
<evidence type="ECO:0000256" key="1">
    <source>
        <dbReference type="ARBA" id="ARBA00022737"/>
    </source>
</evidence>
<dbReference type="eggNOG" id="KOG1127">
    <property type="taxonomic scope" value="Eukaryota"/>
</dbReference>
<evidence type="ECO:0008006" key="6">
    <source>
        <dbReference type="Google" id="ProtNLM"/>
    </source>
</evidence>
<accession>G8ZZ40</accession>
<feature type="repeat" description="TPR" evidence="3">
    <location>
        <begin position="700"/>
        <end position="733"/>
    </location>
</feature>
<dbReference type="PROSITE" id="PS50293">
    <property type="entry name" value="TPR_REGION"/>
    <property type="match status" value="1"/>
</dbReference>
<keyword evidence="2 3" id="KW-0802">TPR repeat</keyword>